<dbReference type="EMBL" id="CP019628">
    <property type="protein sequence ID" value="AQP98839.1"/>
    <property type="molecule type" value="Genomic_DNA"/>
</dbReference>
<sequence length="283" mass="31724">MRAFSIEINDFLVIAETSIDELVYGEITVASAKSVWQSWDICIYDCIVKSKALMANVEDLNRPLVWLLPALSYQNELKQVFESSLKQLYPDHVEHLLFYGATGAHALVALAKKNNWDKVNVIALDATFKANAQGEYSYQGVGGALATFEHVKSGWSQSSFELAPTVDFLKHNQLNGMFSRIAEQTQQPIDIIFAPGNGINPDGDVWVNNLQLLSTLINEHTHYELPNYKLGQIGALEGLVNLYQLTTSPMIVNHYEHALMISQEQAKHQATASYLWISEEVHN</sequence>
<dbReference type="Proteomes" id="UP000188243">
    <property type="component" value="Chromosome"/>
</dbReference>
<name>A0A1Q2GUP2_9GAMM</name>
<dbReference type="KEGG" id="paln:B0W48_02900"/>
<dbReference type="RefSeq" id="WP_077535563.1">
    <property type="nucleotide sequence ID" value="NZ_CP019628.1"/>
</dbReference>
<accession>A0A1Q2GUP2</accession>
<protein>
    <submittedName>
        <fullName evidence="1">Uncharacterized protein</fullName>
    </submittedName>
</protein>
<dbReference type="AlphaFoldDB" id="A0A1Q2GUP2"/>
<evidence type="ECO:0000313" key="1">
    <source>
        <dbReference type="EMBL" id="AQP98839.1"/>
    </source>
</evidence>
<dbReference type="STRING" id="247523.B0W48_02900"/>
<evidence type="ECO:0000313" key="2">
    <source>
        <dbReference type="Proteomes" id="UP000188243"/>
    </source>
</evidence>
<proteinExistence type="predicted"/>
<organism evidence="1 2">
    <name type="scientific">Pseudoalteromonas aliena</name>
    <dbReference type="NCBI Taxonomy" id="247523"/>
    <lineage>
        <taxon>Bacteria</taxon>
        <taxon>Pseudomonadati</taxon>
        <taxon>Pseudomonadota</taxon>
        <taxon>Gammaproteobacteria</taxon>
        <taxon>Alteromonadales</taxon>
        <taxon>Pseudoalteromonadaceae</taxon>
        <taxon>Pseudoalteromonas</taxon>
    </lineage>
</organism>
<reference evidence="1 2" key="1">
    <citation type="submission" date="2017-02" db="EMBL/GenBank/DDBJ databases">
        <title>Complete genome sequence of the cold-active Pseudoalteromonas aliena strain EH1 isolated from Arctic seawater.</title>
        <authorList>
            <person name="Kim E."/>
            <person name="Heo E."/>
            <person name="Kim H."/>
            <person name="Kim D."/>
        </authorList>
    </citation>
    <scope>NUCLEOTIDE SEQUENCE [LARGE SCALE GENOMIC DNA]</scope>
    <source>
        <strain evidence="1 2">EH1</strain>
    </source>
</reference>
<gene>
    <name evidence="1" type="ORF">B0W48_02900</name>
</gene>